<reference evidence="2 3" key="1">
    <citation type="submission" date="2020-08" db="EMBL/GenBank/DDBJ databases">
        <title>Sequencing the genomes of 1000 actinobacteria strains.</title>
        <authorList>
            <person name="Klenk H.-P."/>
        </authorList>
    </citation>
    <scope>NUCLEOTIDE SEQUENCE [LARGE SCALE GENOMIC DNA]</scope>
    <source>
        <strain evidence="2 3">DSM 45084</strain>
    </source>
</reference>
<evidence type="ECO:0000313" key="3">
    <source>
        <dbReference type="Proteomes" id="UP000542674"/>
    </source>
</evidence>
<dbReference type="Gene3D" id="3.90.1560.10">
    <property type="entry name" value="ComB-like"/>
    <property type="match status" value="1"/>
</dbReference>
<dbReference type="AlphaFoldDB" id="A0A7W7TA21"/>
<name>A0A7W7TA21_9PSEU</name>
<dbReference type="InterPro" id="IPR005238">
    <property type="entry name" value="ComB-like"/>
</dbReference>
<dbReference type="Pfam" id="PF04029">
    <property type="entry name" value="2-ph_phosp"/>
    <property type="match status" value="1"/>
</dbReference>
<organism evidence="2 3">
    <name type="scientific">Saccharothrix violaceirubra</name>
    <dbReference type="NCBI Taxonomy" id="413306"/>
    <lineage>
        <taxon>Bacteria</taxon>
        <taxon>Bacillati</taxon>
        <taxon>Actinomycetota</taxon>
        <taxon>Actinomycetes</taxon>
        <taxon>Pseudonocardiales</taxon>
        <taxon>Pseudonocardiaceae</taxon>
        <taxon>Saccharothrix</taxon>
    </lineage>
</organism>
<gene>
    <name evidence="2" type="ORF">F4559_005339</name>
</gene>
<evidence type="ECO:0000256" key="1">
    <source>
        <dbReference type="ARBA" id="ARBA00021948"/>
    </source>
</evidence>
<proteinExistence type="predicted"/>
<dbReference type="GO" id="GO:0050532">
    <property type="term" value="F:2-phosphosulfolactate phosphatase activity"/>
    <property type="evidence" value="ECO:0007669"/>
    <property type="project" value="InterPro"/>
</dbReference>
<dbReference type="InterPro" id="IPR036702">
    <property type="entry name" value="ComB-like_sf"/>
</dbReference>
<keyword evidence="2" id="KW-0378">Hydrolase</keyword>
<comment type="caution">
    <text evidence="2">The sequence shown here is derived from an EMBL/GenBank/DDBJ whole genome shotgun (WGS) entry which is preliminary data.</text>
</comment>
<dbReference type="GO" id="GO:0000287">
    <property type="term" value="F:magnesium ion binding"/>
    <property type="evidence" value="ECO:0007669"/>
    <property type="project" value="InterPro"/>
</dbReference>
<dbReference type="RefSeq" id="WP_312865830.1">
    <property type="nucleotide sequence ID" value="NZ_BAABAI010000041.1"/>
</dbReference>
<dbReference type="EMBL" id="JACHJS010000001">
    <property type="protein sequence ID" value="MBB4967980.1"/>
    <property type="molecule type" value="Genomic_DNA"/>
</dbReference>
<accession>A0A7W7TA21</accession>
<sequence length="235" mass="23460">MFGQEGSLVRLEWGGEGVAALGGLCAVLVVVDVLSFSTSVDIAVGRGASVRPVRWADREQAASYPSWSLRPSSLVDLPRGTELDLASPNGATLSALAAGTGSHVLVGCLRNAGAVARAARTLAAGGPIGVIAAGERWGVDVNSPGTAYLGPLRPAVEDQLGAGAVVAGLLGYGSASVEAALAADLYSRSSVVDVLHGCVSGRELITAGHAGDVELAAAVDVSAAVPRLVDGLLRS</sequence>
<evidence type="ECO:0000313" key="2">
    <source>
        <dbReference type="EMBL" id="MBB4967980.1"/>
    </source>
</evidence>
<dbReference type="SUPFAM" id="SSF142823">
    <property type="entry name" value="ComB-like"/>
    <property type="match status" value="1"/>
</dbReference>
<dbReference type="Proteomes" id="UP000542674">
    <property type="component" value="Unassembled WGS sequence"/>
</dbReference>
<protein>
    <recommendedName>
        <fullName evidence="1">Probable 2-phosphosulfolactate phosphatase</fullName>
    </recommendedName>
</protein>
<keyword evidence="3" id="KW-1185">Reference proteome</keyword>